<dbReference type="Pfam" id="PF00149">
    <property type="entry name" value="Metallophos"/>
    <property type="match status" value="1"/>
</dbReference>
<dbReference type="OMA" id="STQVYGF"/>
<keyword evidence="1" id="KW-0479">Metal-binding</keyword>
<dbReference type="InterPro" id="IPR006186">
    <property type="entry name" value="Ser/Thr-sp_prot-phosphatase"/>
</dbReference>
<dbReference type="AlphaFoldDB" id="A0A8S1LTM8"/>
<dbReference type="PROSITE" id="PS00125">
    <property type="entry name" value="SER_THR_PHOSPHATASE"/>
    <property type="match status" value="1"/>
</dbReference>
<sequence>MDIDKQLEILRNGRCLSERDTHLICEIAKDILIEEPNVVHVKTPVMVCGDIHGQFFDLLELFKCGGQLPEKKYIFNGDYVNRGYHSVETFQYLLCLKIKYPQEIILLRGNHESRPITQVYGLYDEVKKKFGNIYPWQYFCNVFEYLPLCALVDQKVFCVHGGLSPLINTIDQIRVIDRRTAKDNEGPMCDMLWSDPEQDLEGWATNNRGAGVQFGKKVVDQFNHINELILIGRSHQLIMEGYRYEFKKQLVTVWSAPNYCYRCGNKGCIMILDENLEQSFLLFEESIDSNQVIFNQNLLPYFL</sequence>
<evidence type="ECO:0000256" key="2">
    <source>
        <dbReference type="ARBA" id="ARBA00022801"/>
    </source>
</evidence>
<dbReference type="EC" id="3.1.3.16" evidence="4"/>
<dbReference type="GO" id="GO:0004722">
    <property type="term" value="F:protein serine/threonine phosphatase activity"/>
    <property type="evidence" value="ECO:0007669"/>
    <property type="project" value="UniProtKB-EC"/>
</dbReference>
<comment type="catalytic activity">
    <reaction evidence="4">
        <text>O-phospho-L-threonyl-[protein] + H2O = L-threonyl-[protein] + phosphate</text>
        <dbReference type="Rhea" id="RHEA:47004"/>
        <dbReference type="Rhea" id="RHEA-COMP:11060"/>
        <dbReference type="Rhea" id="RHEA-COMP:11605"/>
        <dbReference type="ChEBI" id="CHEBI:15377"/>
        <dbReference type="ChEBI" id="CHEBI:30013"/>
        <dbReference type="ChEBI" id="CHEBI:43474"/>
        <dbReference type="ChEBI" id="CHEBI:61977"/>
        <dbReference type="EC" id="3.1.3.16"/>
    </reaction>
</comment>
<evidence type="ECO:0000259" key="5">
    <source>
        <dbReference type="PROSITE" id="PS00125"/>
    </source>
</evidence>
<evidence type="ECO:0000256" key="1">
    <source>
        <dbReference type="ARBA" id="ARBA00022723"/>
    </source>
</evidence>
<evidence type="ECO:0000256" key="3">
    <source>
        <dbReference type="ARBA" id="ARBA00023211"/>
    </source>
</evidence>
<comment type="caution">
    <text evidence="6">The sequence shown here is derived from an EMBL/GenBank/DDBJ whole genome shotgun (WGS) entry which is preliminary data.</text>
</comment>
<accession>A0A8S1LTM8</accession>
<evidence type="ECO:0000313" key="6">
    <source>
        <dbReference type="EMBL" id="CAD8065884.1"/>
    </source>
</evidence>
<keyword evidence="3" id="KW-0464">Manganese</keyword>
<dbReference type="InterPro" id="IPR047129">
    <property type="entry name" value="PPA2-like"/>
</dbReference>
<gene>
    <name evidence="6" type="ORF">PPRIM_AZ9-3.1.T0380159</name>
</gene>
<evidence type="ECO:0000313" key="7">
    <source>
        <dbReference type="Proteomes" id="UP000688137"/>
    </source>
</evidence>
<proteinExistence type="inferred from homology"/>
<comment type="similarity">
    <text evidence="4">Belongs to the PPP phosphatase family.</text>
</comment>
<dbReference type="EMBL" id="CAJJDM010000037">
    <property type="protein sequence ID" value="CAD8065884.1"/>
    <property type="molecule type" value="Genomic_DNA"/>
</dbReference>
<dbReference type="SMART" id="SM00156">
    <property type="entry name" value="PP2Ac"/>
    <property type="match status" value="1"/>
</dbReference>
<evidence type="ECO:0000256" key="4">
    <source>
        <dbReference type="RuleBase" id="RU004273"/>
    </source>
</evidence>
<keyword evidence="2 4" id="KW-0378">Hydrolase</keyword>
<dbReference type="InterPro" id="IPR004843">
    <property type="entry name" value="Calcineurin-like_PHP"/>
</dbReference>
<dbReference type="PANTHER" id="PTHR45619">
    <property type="entry name" value="SERINE/THREONINE-PROTEIN PHOSPHATASE PP2A-RELATED"/>
    <property type="match status" value="1"/>
</dbReference>
<protein>
    <recommendedName>
        <fullName evidence="4">Serine/threonine-protein phosphatase</fullName>
        <ecNumber evidence="4">3.1.3.16</ecNumber>
    </recommendedName>
</protein>
<dbReference type="Proteomes" id="UP000688137">
    <property type="component" value="Unassembled WGS sequence"/>
</dbReference>
<feature type="domain" description="Serine/threonine specific protein phosphatases" evidence="5">
    <location>
        <begin position="107"/>
        <end position="112"/>
    </location>
</feature>
<reference evidence="6" key="1">
    <citation type="submission" date="2021-01" db="EMBL/GenBank/DDBJ databases">
        <authorList>
            <consortium name="Genoscope - CEA"/>
            <person name="William W."/>
        </authorList>
    </citation>
    <scope>NUCLEOTIDE SEQUENCE</scope>
</reference>
<dbReference type="GO" id="GO:0046872">
    <property type="term" value="F:metal ion binding"/>
    <property type="evidence" value="ECO:0007669"/>
    <property type="project" value="UniProtKB-KW"/>
</dbReference>
<name>A0A8S1LTM8_PARPR</name>
<keyword evidence="7" id="KW-1185">Reference proteome</keyword>
<organism evidence="6 7">
    <name type="scientific">Paramecium primaurelia</name>
    <dbReference type="NCBI Taxonomy" id="5886"/>
    <lineage>
        <taxon>Eukaryota</taxon>
        <taxon>Sar</taxon>
        <taxon>Alveolata</taxon>
        <taxon>Ciliophora</taxon>
        <taxon>Intramacronucleata</taxon>
        <taxon>Oligohymenophorea</taxon>
        <taxon>Peniculida</taxon>
        <taxon>Parameciidae</taxon>
        <taxon>Paramecium</taxon>
    </lineage>
</organism>